<accession>A0A0M5KZ22</accession>
<dbReference type="PANTHER" id="PTHR30289">
    <property type="entry name" value="UNCHARACTERIZED PROTEIN YBCL-RELATED"/>
    <property type="match status" value="1"/>
</dbReference>
<dbReference type="KEGG" id="aep:AMC99_00412"/>
<dbReference type="Proteomes" id="UP000057938">
    <property type="component" value="Chromosome"/>
</dbReference>
<dbReference type="SUPFAM" id="SSF49777">
    <property type="entry name" value="PEBP-like"/>
    <property type="match status" value="1"/>
</dbReference>
<gene>
    <name evidence="1" type="ORF">AMC99_00412</name>
</gene>
<dbReference type="InterPro" id="IPR036610">
    <property type="entry name" value="PEBP-like_sf"/>
</dbReference>
<dbReference type="EMBL" id="CP012669">
    <property type="protein sequence ID" value="ALE15724.1"/>
    <property type="molecule type" value="Genomic_DNA"/>
</dbReference>
<dbReference type="STRING" id="361183.AMC99_00412"/>
<dbReference type="Pfam" id="PF01161">
    <property type="entry name" value="PBP"/>
    <property type="match status" value="1"/>
</dbReference>
<dbReference type="InterPro" id="IPR008914">
    <property type="entry name" value="PEBP"/>
</dbReference>
<reference evidence="1 2" key="1">
    <citation type="submission" date="2015-09" db="EMBL/GenBank/DDBJ databases">
        <title>Complete genome sequence of a benzo[a]pyrene-degrading bacterium Altererythrobacter epoxidivorans CGMCC 1.7731T.</title>
        <authorList>
            <person name="Li Z."/>
            <person name="Cheng H."/>
            <person name="Huo Y."/>
            <person name="Xu X."/>
        </authorList>
    </citation>
    <scope>NUCLEOTIDE SEQUENCE [LARGE SCALE GENOMIC DNA]</scope>
    <source>
        <strain evidence="1 2">CGMCC 1.7731</strain>
    </source>
</reference>
<dbReference type="AlphaFoldDB" id="A0A0M5KZ22"/>
<dbReference type="Gene3D" id="3.90.280.10">
    <property type="entry name" value="PEBP-like"/>
    <property type="match status" value="1"/>
</dbReference>
<name>A0A0M5KZ22_9SPHN</name>
<evidence type="ECO:0000313" key="2">
    <source>
        <dbReference type="Proteomes" id="UP000057938"/>
    </source>
</evidence>
<dbReference type="PATRIC" id="fig|361183.4.peg.407"/>
<dbReference type="RefSeq" id="WP_232301473.1">
    <property type="nucleotide sequence ID" value="NZ_CP012669.1"/>
</dbReference>
<dbReference type="InterPro" id="IPR005247">
    <property type="entry name" value="YbhB_YbcL/LppC-like"/>
</dbReference>
<evidence type="ECO:0000313" key="1">
    <source>
        <dbReference type="EMBL" id="ALE15724.1"/>
    </source>
</evidence>
<organism evidence="1 2">
    <name type="scientific">Altererythrobacter epoxidivorans</name>
    <dbReference type="NCBI Taxonomy" id="361183"/>
    <lineage>
        <taxon>Bacteria</taxon>
        <taxon>Pseudomonadati</taxon>
        <taxon>Pseudomonadota</taxon>
        <taxon>Alphaproteobacteria</taxon>
        <taxon>Sphingomonadales</taxon>
        <taxon>Erythrobacteraceae</taxon>
        <taxon>Altererythrobacter</taxon>
    </lineage>
</organism>
<protein>
    <recommendedName>
        <fullName evidence="3">YbhB and YbcL</fullName>
    </recommendedName>
</protein>
<dbReference type="CDD" id="cd00865">
    <property type="entry name" value="PEBP_bact_arch"/>
    <property type="match status" value="1"/>
</dbReference>
<proteinExistence type="predicted"/>
<evidence type="ECO:0008006" key="3">
    <source>
        <dbReference type="Google" id="ProtNLM"/>
    </source>
</evidence>
<sequence length="195" mass="20923">MNSVPDWFNSALPPAARHAGLALAKVGTERAHGRGGFTLTSPAFRNGEELDPSFTADEEDAVAPPLEWTAPPPGTQELVIIVEDASSNGPAPACHWLVWGLAGQRGKLLEGEVPPRAGKNSHGNSEWMLPDLPDGETHHFVFQLFALELPLTLMPGAGREDLLSAMEGQVIASAALVAHYTKSDEEDDDWVDDEI</sequence>
<keyword evidence="2" id="KW-1185">Reference proteome</keyword>
<dbReference type="PANTHER" id="PTHR30289:SF1">
    <property type="entry name" value="PEBP (PHOSPHATIDYLETHANOLAMINE-BINDING PROTEIN) FAMILY PROTEIN"/>
    <property type="match status" value="1"/>
</dbReference>